<evidence type="ECO:0000256" key="1">
    <source>
        <dbReference type="SAM" id="MobiDB-lite"/>
    </source>
</evidence>
<feature type="compositionally biased region" description="Pro residues" evidence="1">
    <location>
        <begin position="34"/>
        <end position="43"/>
    </location>
</feature>
<dbReference type="GO" id="GO:0008999">
    <property type="term" value="F:protein-N-terminal-alanine acetyltransferase activity"/>
    <property type="evidence" value="ECO:0007669"/>
    <property type="project" value="TreeGrafter"/>
</dbReference>
<dbReference type="InterPro" id="IPR016181">
    <property type="entry name" value="Acyl_CoA_acyltransferase"/>
</dbReference>
<dbReference type="RefSeq" id="WP_213162823.1">
    <property type="nucleotide sequence ID" value="NZ_CP058214.1"/>
</dbReference>
<gene>
    <name evidence="3" type="ORF">HW532_01995</name>
</gene>
<proteinExistence type="predicted"/>
<evidence type="ECO:0000313" key="4">
    <source>
        <dbReference type="Proteomes" id="UP000593594"/>
    </source>
</evidence>
<keyword evidence="4" id="KW-1185">Reference proteome</keyword>
<name>A0A7S8C1E6_9HYPH</name>
<dbReference type="InterPro" id="IPR000182">
    <property type="entry name" value="GNAT_dom"/>
</dbReference>
<protein>
    <submittedName>
        <fullName evidence="3">GNAT family N-acetyltransferase</fullName>
    </submittedName>
</protein>
<evidence type="ECO:0000259" key="2">
    <source>
        <dbReference type="PROSITE" id="PS51186"/>
    </source>
</evidence>
<dbReference type="KEGG" id="kmn:HW532_01995"/>
<feature type="region of interest" description="Disordered" evidence="1">
    <location>
        <begin position="1"/>
        <end position="47"/>
    </location>
</feature>
<dbReference type="PANTHER" id="PTHR43441">
    <property type="entry name" value="RIBOSOMAL-PROTEIN-SERINE ACETYLTRANSFERASE"/>
    <property type="match status" value="1"/>
</dbReference>
<accession>A0A7S8C1E6</accession>
<dbReference type="GO" id="GO:1990189">
    <property type="term" value="F:protein N-terminal-serine acetyltransferase activity"/>
    <property type="evidence" value="ECO:0007669"/>
    <property type="project" value="TreeGrafter"/>
</dbReference>
<keyword evidence="3" id="KW-0808">Transferase</keyword>
<dbReference type="SUPFAM" id="SSF55729">
    <property type="entry name" value="Acyl-CoA N-acyltransferases (Nat)"/>
    <property type="match status" value="1"/>
</dbReference>
<reference evidence="3 4" key="1">
    <citation type="submission" date="2020-06" db="EMBL/GenBank/DDBJ databases">
        <title>Genome sequence of 2 isolates from Red Sea Mangroves.</title>
        <authorList>
            <person name="Sefrji F."/>
            <person name="Michoud G."/>
            <person name="Merlino G."/>
            <person name="Daffonchio D."/>
        </authorList>
    </citation>
    <scope>NUCLEOTIDE SEQUENCE [LARGE SCALE GENOMIC DNA]</scope>
    <source>
        <strain evidence="3 4">R1DC25</strain>
    </source>
</reference>
<dbReference type="InterPro" id="IPR051908">
    <property type="entry name" value="Ribosomal_N-acetyltransferase"/>
</dbReference>
<dbReference type="FunFam" id="3.40.630.30:FF:000047">
    <property type="entry name" value="Acetyltransferase, GNAT family"/>
    <property type="match status" value="1"/>
</dbReference>
<dbReference type="PANTHER" id="PTHR43441:SF2">
    <property type="entry name" value="FAMILY ACETYLTRANSFERASE, PUTATIVE (AFU_ORTHOLOGUE AFUA_7G00850)-RELATED"/>
    <property type="match status" value="1"/>
</dbReference>
<sequence length="258" mass="28511">MKAQKSARTKTAASGAVRPKGKAGAGAQKTARPVGPPVPPPAGHRPDGRLLFGRSVTVEPIAPDRHGPELYESFRGSAQAADLWTYMAYGPWTDYPPFLAWLNDCAASSDPVYYAIVPRETGRASGMAAYSAIRPAHGVIEIGHIWFAPSLQRTRAATEALFVMMRHAFDEMGYRRVEWKCDALNAASRGAAERLGFTFEGIFRQHMVIKGRNRDTAWFAMLDSDWPEIRKAFAAWLDDANFDGEGRQRQSLRAASRQ</sequence>
<dbReference type="Gene3D" id="3.40.630.30">
    <property type="match status" value="1"/>
</dbReference>
<dbReference type="AlphaFoldDB" id="A0A7S8C1E6"/>
<dbReference type="Pfam" id="PF13302">
    <property type="entry name" value="Acetyltransf_3"/>
    <property type="match status" value="1"/>
</dbReference>
<evidence type="ECO:0000313" key="3">
    <source>
        <dbReference type="EMBL" id="QPC41603.1"/>
    </source>
</evidence>
<dbReference type="PROSITE" id="PS51186">
    <property type="entry name" value="GNAT"/>
    <property type="match status" value="1"/>
</dbReference>
<dbReference type="EMBL" id="CP058214">
    <property type="protein sequence ID" value="QPC41603.1"/>
    <property type="molecule type" value="Genomic_DNA"/>
</dbReference>
<feature type="domain" description="N-acetyltransferase" evidence="2">
    <location>
        <begin position="56"/>
        <end position="215"/>
    </location>
</feature>
<organism evidence="3 4">
    <name type="scientific">Kaustia mangrovi</name>
    <dbReference type="NCBI Taxonomy" id="2593653"/>
    <lineage>
        <taxon>Bacteria</taxon>
        <taxon>Pseudomonadati</taxon>
        <taxon>Pseudomonadota</taxon>
        <taxon>Alphaproteobacteria</taxon>
        <taxon>Hyphomicrobiales</taxon>
        <taxon>Parvibaculaceae</taxon>
        <taxon>Kaustia</taxon>
    </lineage>
</organism>
<dbReference type="Proteomes" id="UP000593594">
    <property type="component" value="Chromosome"/>
</dbReference>